<dbReference type="GO" id="GO:0035312">
    <property type="term" value="F:5'-3' DNA exonuclease activity"/>
    <property type="evidence" value="ECO:0007669"/>
    <property type="project" value="TreeGrafter"/>
</dbReference>
<accession>A0A8J7RGV6</accession>
<comment type="caution">
    <text evidence="1">The sequence shown here is derived from an EMBL/GenBank/DDBJ whole genome shotgun (WGS) entry which is preliminary data.</text>
</comment>
<proteinExistence type="predicted"/>
<dbReference type="InterPro" id="IPR052018">
    <property type="entry name" value="PHP_domain"/>
</dbReference>
<dbReference type="OrthoDB" id="63337at2157"/>
<dbReference type="GO" id="GO:0004534">
    <property type="term" value="F:5'-3' RNA exonuclease activity"/>
    <property type="evidence" value="ECO:0007669"/>
    <property type="project" value="TreeGrafter"/>
</dbReference>
<dbReference type="Proteomes" id="UP000740329">
    <property type="component" value="Unassembled WGS sequence"/>
</dbReference>
<dbReference type="PANTHER" id="PTHR42924:SF3">
    <property type="entry name" value="POLYMERASE_HISTIDINOL PHOSPHATASE N-TERMINAL DOMAIN-CONTAINING PROTEIN"/>
    <property type="match status" value="1"/>
</dbReference>
<dbReference type="PANTHER" id="PTHR42924">
    <property type="entry name" value="EXONUCLEASE"/>
    <property type="match status" value="1"/>
</dbReference>
<organism evidence="1 2">
    <name type="scientific">Methanococcus voltae</name>
    <dbReference type="NCBI Taxonomy" id="2188"/>
    <lineage>
        <taxon>Archaea</taxon>
        <taxon>Methanobacteriati</taxon>
        <taxon>Methanobacteriota</taxon>
        <taxon>Methanomada group</taxon>
        <taxon>Methanococci</taxon>
        <taxon>Methanococcales</taxon>
        <taxon>Methanococcaceae</taxon>
        <taxon>Methanococcus</taxon>
    </lineage>
</organism>
<dbReference type="Pfam" id="PF13263">
    <property type="entry name" value="PHP_C"/>
    <property type="match status" value="1"/>
</dbReference>
<evidence type="ECO:0000313" key="1">
    <source>
        <dbReference type="EMBL" id="MBP2201652.1"/>
    </source>
</evidence>
<sequence length="228" mass="26222">MKIDMHVHTINSRCSMNSIDKLEKICTKSGITPFIADHDQLTKVKFGVAGEEISTAKGEFIGLFLTEQINTKDIFEALDTVKEQGGLIYLPHPFDVRRRRTLAKFNILDDKEFIKRVDAVEVYNSRCVDNKPNLQAKEYAKKYDLLAGVGSDSHFSWELGNAYMEVEDFDLENPKQFLKVLTKANKSINTVFRCTRSRPLNMLFFSKLSKKIHKSGYAEYFDNTRSIF</sequence>
<protein>
    <submittedName>
        <fullName evidence="1">Putative metal-dependent phosphoesterase TrpH</fullName>
    </submittedName>
</protein>
<dbReference type="InterPro" id="IPR016195">
    <property type="entry name" value="Pol/histidinol_Pase-like"/>
</dbReference>
<dbReference type="SUPFAM" id="SSF89550">
    <property type="entry name" value="PHP domain-like"/>
    <property type="match status" value="1"/>
</dbReference>
<name>A0A8J7RGV6_METVO</name>
<dbReference type="AlphaFoldDB" id="A0A8J7RGV6"/>
<gene>
    <name evidence="1" type="ORF">J3E07_001077</name>
</gene>
<dbReference type="CDD" id="cd07432">
    <property type="entry name" value="PHP_HisPPase"/>
    <property type="match status" value="1"/>
</dbReference>
<evidence type="ECO:0000313" key="2">
    <source>
        <dbReference type="Proteomes" id="UP000740329"/>
    </source>
</evidence>
<dbReference type="RefSeq" id="WP_209591138.1">
    <property type="nucleotide sequence ID" value="NZ_JAGGMU010000003.1"/>
</dbReference>
<reference evidence="1" key="1">
    <citation type="submission" date="2021-03" db="EMBL/GenBank/DDBJ databases">
        <title>Genomic Encyclopedia of Type Strains, Phase IV (KMG-V): Genome sequencing to study the core and pangenomes of soil and plant-associated prokaryotes.</title>
        <authorList>
            <person name="Whitman W."/>
        </authorList>
    </citation>
    <scope>NUCLEOTIDE SEQUENCE</scope>
    <source>
        <strain evidence="1">C4</strain>
    </source>
</reference>
<dbReference type="EMBL" id="JAGGMV010000003">
    <property type="protein sequence ID" value="MBP2201652.1"/>
    <property type="molecule type" value="Genomic_DNA"/>
</dbReference>
<dbReference type="Gene3D" id="3.20.20.140">
    <property type="entry name" value="Metal-dependent hydrolases"/>
    <property type="match status" value="1"/>
</dbReference>